<gene>
    <name evidence="9" type="primary">nad1</name>
</gene>
<dbReference type="PANTHER" id="PTHR11432">
    <property type="entry name" value="NADH DEHYDROGENASE SUBUNIT 1"/>
    <property type="match status" value="1"/>
</dbReference>
<dbReference type="PROSITE" id="PS00667">
    <property type="entry name" value="COMPLEX1_ND1_1"/>
    <property type="match status" value="1"/>
</dbReference>
<evidence type="ECO:0000256" key="6">
    <source>
        <dbReference type="RuleBase" id="RU000471"/>
    </source>
</evidence>
<dbReference type="EC" id="7.1.1.2" evidence="7"/>
<reference evidence="9" key="1">
    <citation type="journal article" date="2014" name="Syst. Biol.">
        <title>Mitochondrial Phylogenomics of Early Land Plants: Mitigating the Effects of Saturation, Compositional Heterogeneity, and Codon-usage Bias.</title>
        <authorList>
            <person name="Liu Y."/>
            <person name="Cox C.J."/>
            <person name="Wang W."/>
            <person name="Goffinet B."/>
        </authorList>
    </citation>
    <scope>NUCLEOTIDE SEQUENCE</scope>
</reference>
<accession>A0A075D3H1</accession>
<dbReference type="GO" id="GO:0005886">
    <property type="term" value="C:plasma membrane"/>
    <property type="evidence" value="ECO:0007669"/>
    <property type="project" value="UniProtKB-SubCell"/>
</dbReference>
<dbReference type="GO" id="GO:0009060">
    <property type="term" value="P:aerobic respiration"/>
    <property type="evidence" value="ECO:0007669"/>
    <property type="project" value="TreeGrafter"/>
</dbReference>
<dbReference type="GO" id="GO:0003954">
    <property type="term" value="F:NADH dehydrogenase activity"/>
    <property type="evidence" value="ECO:0007669"/>
    <property type="project" value="TreeGrafter"/>
</dbReference>
<feature type="transmembrane region" description="Helical" evidence="8">
    <location>
        <begin position="179"/>
        <end position="199"/>
    </location>
</feature>
<evidence type="ECO:0000256" key="7">
    <source>
        <dbReference type="RuleBase" id="RU000473"/>
    </source>
</evidence>
<dbReference type="Pfam" id="PF00146">
    <property type="entry name" value="NADHdh"/>
    <property type="match status" value="1"/>
</dbReference>
<dbReference type="NCBIfam" id="NF004745">
    <property type="entry name" value="PRK06076.1-6"/>
    <property type="match status" value="1"/>
</dbReference>
<evidence type="ECO:0000256" key="4">
    <source>
        <dbReference type="ARBA" id="ARBA00022989"/>
    </source>
</evidence>
<feature type="transmembrane region" description="Helical" evidence="8">
    <location>
        <begin position="306"/>
        <end position="327"/>
    </location>
</feature>
<evidence type="ECO:0000256" key="2">
    <source>
        <dbReference type="ARBA" id="ARBA00010535"/>
    </source>
</evidence>
<dbReference type="NCBIfam" id="NF004741">
    <property type="entry name" value="PRK06076.1-2"/>
    <property type="match status" value="1"/>
</dbReference>
<keyword evidence="7" id="KW-0830">Ubiquinone</keyword>
<dbReference type="HAMAP" id="MF_01350">
    <property type="entry name" value="NDH1_NuoH"/>
    <property type="match status" value="1"/>
</dbReference>
<evidence type="ECO:0000256" key="5">
    <source>
        <dbReference type="ARBA" id="ARBA00023136"/>
    </source>
</evidence>
<keyword evidence="7 9" id="KW-0496">Mitochondrion</keyword>
<evidence type="ECO:0000256" key="1">
    <source>
        <dbReference type="ARBA" id="ARBA00004141"/>
    </source>
</evidence>
<keyword evidence="6" id="KW-0520">NAD</keyword>
<feature type="transmembrane region" description="Helical" evidence="8">
    <location>
        <begin position="236"/>
        <end position="257"/>
    </location>
</feature>
<name>A0A075D3H1_9BRYO</name>
<feature type="transmembrane region" description="Helical" evidence="8">
    <location>
        <begin position="269"/>
        <end position="286"/>
    </location>
</feature>
<proteinExistence type="inferred from homology"/>
<dbReference type="InterPro" id="IPR018086">
    <property type="entry name" value="NADH_UbQ_OxRdtase_su1_CS"/>
</dbReference>
<dbReference type="GO" id="GO:0008137">
    <property type="term" value="F:NADH dehydrogenase (ubiquinone) activity"/>
    <property type="evidence" value="ECO:0007669"/>
    <property type="project" value="UniProtKB-EC"/>
</dbReference>
<dbReference type="PANTHER" id="PTHR11432:SF3">
    <property type="entry name" value="NADH-UBIQUINONE OXIDOREDUCTASE CHAIN 1"/>
    <property type="match status" value="1"/>
</dbReference>
<feature type="transmembrane region" description="Helical" evidence="8">
    <location>
        <begin position="148"/>
        <end position="167"/>
    </location>
</feature>
<keyword evidence="5 8" id="KW-0472">Membrane</keyword>
<comment type="subcellular location">
    <subcellularLocation>
        <location evidence="6">Cell membrane</location>
        <topology evidence="6">Multi-pass membrane protein</topology>
    </subcellularLocation>
    <subcellularLocation>
        <location evidence="1">Membrane</location>
        <topology evidence="1">Multi-pass membrane protein</topology>
    </subcellularLocation>
</comment>
<evidence type="ECO:0000313" key="9">
    <source>
        <dbReference type="EMBL" id="AHG58836.1"/>
    </source>
</evidence>
<feature type="transmembrane region" description="Helical" evidence="8">
    <location>
        <begin position="107"/>
        <end position="127"/>
    </location>
</feature>
<evidence type="ECO:0000256" key="3">
    <source>
        <dbReference type="ARBA" id="ARBA00022692"/>
    </source>
</evidence>
<keyword evidence="3 6" id="KW-0812">Transmembrane</keyword>
<keyword evidence="4 8" id="KW-1133">Transmembrane helix</keyword>
<dbReference type="InterPro" id="IPR001694">
    <property type="entry name" value="NADH_UbQ_OxRdtase_su1/FPO"/>
</dbReference>
<feature type="transmembrane region" description="Helical" evidence="8">
    <location>
        <begin position="6"/>
        <end position="29"/>
    </location>
</feature>
<protein>
    <recommendedName>
        <fullName evidence="7">NADH-ubiquinone oxidoreductase chain 1</fullName>
        <ecNumber evidence="7">7.1.1.2</ecNumber>
    </recommendedName>
</protein>
<dbReference type="EMBL" id="KC662763">
    <property type="protein sequence ID" value="AHG58836.1"/>
    <property type="molecule type" value="Genomic_DNA"/>
</dbReference>
<feature type="transmembrane region" description="Helical" evidence="8">
    <location>
        <begin position="72"/>
        <end position="95"/>
    </location>
</feature>
<evidence type="ECO:0000256" key="8">
    <source>
        <dbReference type="SAM" id="Phobius"/>
    </source>
</evidence>
<dbReference type="PROSITE" id="PS00668">
    <property type="entry name" value="COMPLEX1_ND1_2"/>
    <property type="match status" value="1"/>
</dbReference>
<sequence length="328" mass="36524">MRLYIIGILARILGIIIPLLLGVAFLVLAERKVMASMQRRKGPNVVGLFGLLQPLADGLKLMIKEPILPSSANLFISIMAPVITFMLSLVAWAVIPFDYGMVLSDLNVGILYLFAISSLGVYGIITAGRSSNSKYAFSGALRSAAQMVSYEVSIGLIIITVLIRVGSCNFSEIVMAQKQIWFGIPLFPVFIMFFISCLAETNRAPFDLPEAEAELVAGYNVEYSSMGFALFFLGEYANMILMSSLCTLLFLGGWLPILDIPIFQVIPGSIWFSIKVLFFLFVYIWVRAAFPRYRYDQLMRLGWKVFLPLSLAWVVFVSGVLVAFDWLP</sequence>
<organism evidence="9">
    <name type="scientific">Andreaea rothii</name>
    <dbReference type="NCBI Taxonomy" id="50745"/>
    <lineage>
        <taxon>Eukaryota</taxon>
        <taxon>Viridiplantae</taxon>
        <taxon>Streptophyta</taxon>
        <taxon>Embryophyta</taxon>
        <taxon>Bryophyta</taxon>
        <taxon>Andreaeophytina</taxon>
        <taxon>Andreaeopsida</taxon>
        <taxon>Andreaeales</taxon>
        <taxon>Andreaeaceae</taxon>
        <taxon>Andreaea</taxon>
    </lineage>
</organism>
<comment type="similarity">
    <text evidence="2 6">Belongs to the complex I subunit 1 family.</text>
</comment>
<comment type="catalytic activity">
    <reaction evidence="7">
        <text>a ubiquinone + NADH + 5 H(+)(in) = a ubiquinol + NAD(+) + 4 H(+)(out)</text>
        <dbReference type="Rhea" id="RHEA:29091"/>
        <dbReference type="Rhea" id="RHEA-COMP:9565"/>
        <dbReference type="Rhea" id="RHEA-COMP:9566"/>
        <dbReference type="ChEBI" id="CHEBI:15378"/>
        <dbReference type="ChEBI" id="CHEBI:16389"/>
        <dbReference type="ChEBI" id="CHEBI:17976"/>
        <dbReference type="ChEBI" id="CHEBI:57540"/>
        <dbReference type="ChEBI" id="CHEBI:57945"/>
        <dbReference type="EC" id="7.1.1.2"/>
    </reaction>
</comment>
<dbReference type="AlphaFoldDB" id="A0A075D3H1"/>
<geneLocation type="mitochondrion" evidence="9"/>